<name>A0AAE9JQB8_CAEBR</name>
<protein>
    <submittedName>
        <fullName evidence="2">Uncharacterized protein</fullName>
    </submittedName>
</protein>
<feature type="region of interest" description="Disordered" evidence="1">
    <location>
        <begin position="1"/>
        <end position="88"/>
    </location>
</feature>
<reference evidence="2 3" key="1">
    <citation type="submission" date="2022-04" db="EMBL/GenBank/DDBJ databases">
        <title>Chromosome-level reference genomes for two strains of Caenorhabditis briggsae: an improved platform for comparative genomics.</title>
        <authorList>
            <person name="Stevens L."/>
            <person name="Andersen E."/>
        </authorList>
    </citation>
    <scope>NUCLEOTIDE SEQUENCE [LARGE SCALE GENOMIC DNA]</scope>
    <source>
        <strain evidence="2">VX34</strain>
        <tissue evidence="2">Whole-organism</tissue>
    </source>
</reference>
<dbReference type="AlphaFoldDB" id="A0AAE9JQB8"/>
<gene>
    <name evidence="2" type="ORF">L5515_016727</name>
</gene>
<sequence length="167" mass="18717">MPIESQGIDSYYPAPQPFNQAGPSFLQDSWNNYSNPFNGYPQPMSSRGASYGQPNFRMHPPNQQTPSQSFPKPEGSFNDPTRNPLRQNQTNLAFYSNGLGPYTVSIPAVWCGAPNTNQSELFDLYHQSMDRMSSQLEPLLPEQSHSSISQTDLQQNELQVNTSTVKI</sequence>
<feature type="compositionally biased region" description="Polar residues" evidence="1">
    <location>
        <begin position="17"/>
        <end position="48"/>
    </location>
</feature>
<feature type="region of interest" description="Disordered" evidence="1">
    <location>
        <begin position="147"/>
        <end position="167"/>
    </location>
</feature>
<dbReference type="Proteomes" id="UP000829354">
    <property type="component" value="Chromosome X"/>
</dbReference>
<feature type="compositionally biased region" description="Polar residues" evidence="1">
    <location>
        <begin position="61"/>
        <end position="70"/>
    </location>
</feature>
<dbReference type="EMBL" id="CP092625">
    <property type="protein sequence ID" value="UMM39841.1"/>
    <property type="molecule type" value="Genomic_DNA"/>
</dbReference>
<evidence type="ECO:0000313" key="3">
    <source>
        <dbReference type="Proteomes" id="UP000829354"/>
    </source>
</evidence>
<evidence type="ECO:0000313" key="2">
    <source>
        <dbReference type="EMBL" id="UMM39841.1"/>
    </source>
</evidence>
<feature type="compositionally biased region" description="Polar residues" evidence="1">
    <location>
        <begin position="78"/>
        <end position="88"/>
    </location>
</feature>
<proteinExistence type="predicted"/>
<accession>A0AAE9JQB8</accession>
<evidence type="ECO:0000256" key="1">
    <source>
        <dbReference type="SAM" id="MobiDB-lite"/>
    </source>
</evidence>
<keyword evidence="3" id="KW-1185">Reference proteome</keyword>
<organism evidence="2 3">
    <name type="scientific">Caenorhabditis briggsae</name>
    <dbReference type="NCBI Taxonomy" id="6238"/>
    <lineage>
        <taxon>Eukaryota</taxon>
        <taxon>Metazoa</taxon>
        <taxon>Ecdysozoa</taxon>
        <taxon>Nematoda</taxon>
        <taxon>Chromadorea</taxon>
        <taxon>Rhabditida</taxon>
        <taxon>Rhabditina</taxon>
        <taxon>Rhabditomorpha</taxon>
        <taxon>Rhabditoidea</taxon>
        <taxon>Rhabditidae</taxon>
        <taxon>Peloderinae</taxon>
        <taxon>Caenorhabditis</taxon>
    </lineage>
</organism>